<dbReference type="Gene3D" id="2.40.160.20">
    <property type="match status" value="1"/>
</dbReference>
<proteinExistence type="predicted"/>
<evidence type="ECO:0000259" key="2">
    <source>
        <dbReference type="Pfam" id="PF13505"/>
    </source>
</evidence>
<dbReference type="Pfam" id="PF13505">
    <property type="entry name" value="OMP_b-brl"/>
    <property type="match status" value="1"/>
</dbReference>
<evidence type="ECO:0000313" key="3">
    <source>
        <dbReference type="EMBL" id="MCA9756261.1"/>
    </source>
</evidence>
<dbReference type="Proteomes" id="UP000739538">
    <property type="component" value="Unassembled WGS sequence"/>
</dbReference>
<organism evidence="3 4">
    <name type="scientific">Eiseniibacteriota bacterium</name>
    <dbReference type="NCBI Taxonomy" id="2212470"/>
    <lineage>
        <taxon>Bacteria</taxon>
        <taxon>Candidatus Eiseniibacteriota</taxon>
    </lineage>
</organism>
<evidence type="ECO:0000313" key="4">
    <source>
        <dbReference type="Proteomes" id="UP000739538"/>
    </source>
</evidence>
<gene>
    <name evidence="3" type="ORF">KDA27_10685</name>
</gene>
<dbReference type="InterPro" id="IPR011250">
    <property type="entry name" value="OMP/PagP_B-barrel"/>
</dbReference>
<protein>
    <submittedName>
        <fullName evidence="3">Outer membrane beta-barrel protein</fullName>
    </submittedName>
</protein>
<name>A0A956SDD0_UNCEI</name>
<evidence type="ECO:0000256" key="1">
    <source>
        <dbReference type="ARBA" id="ARBA00022729"/>
    </source>
</evidence>
<dbReference type="EMBL" id="JAGQHS010000047">
    <property type="protein sequence ID" value="MCA9756261.1"/>
    <property type="molecule type" value="Genomic_DNA"/>
</dbReference>
<keyword evidence="1" id="KW-0732">Signal</keyword>
<sequence>MCSGNRDRSRAAGRGWLGVVCAGLGLLFALGTAGPAWAYEQRTNTPSVGFQMGGGLMWGSDAYQFSPQTDEIPYDIFEGGFGLGIHIRYSLDRRSAIGATFEDLRFRTKSGSGYPQDEYQVNNFLARYYVYFARRSKISRYLVGGIGFHRPSIRDGDESSLPGEGFSANLGAGLEYFLTRVITIDGSIDGYMLRPKGGSITAAEAKVGLHYYFTR</sequence>
<dbReference type="AlphaFoldDB" id="A0A956SDD0"/>
<reference evidence="3" key="2">
    <citation type="journal article" date="2021" name="Microbiome">
        <title>Successional dynamics and alternative stable states in a saline activated sludge microbial community over 9 years.</title>
        <authorList>
            <person name="Wang Y."/>
            <person name="Ye J."/>
            <person name="Ju F."/>
            <person name="Liu L."/>
            <person name="Boyd J.A."/>
            <person name="Deng Y."/>
            <person name="Parks D.H."/>
            <person name="Jiang X."/>
            <person name="Yin X."/>
            <person name="Woodcroft B.J."/>
            <person name="Tyson G.W."/>
            <person name="Hugenholtz P."/>
            <person name="Polz M.F."/>
            <person name="Zhang T."/>
        </authorList>
    </citation>
    <scope>NUCLEOTIDE SEQUENCE</scope>
    <source>
        <strain evidence="3">HKST-UBA02</strain>
    </source>
</reference>
<dbReference type="InterPro" id="IPR027385">
    <property type="entry name" value="Beta-barrel_OMP"/>
</dbReference>
<feature type="domain" description="Outer membrane protein beta-barrel" evidence="2">
    <location>
        <begin position="25"/>
        <end position="213"/>
    </location>
</feature>
<dbReference type="SUPFAM" id="SSF56925">
    <property type="entry name" value="OMPA-like"/>
    <property type="match status" value="1"/>
</dbReference>
<accession>A0A956SDD0</accession>
<reference evidence="3" key="1">
    <citation type="submission" date="2020-04" db="EMBL/GenBank/DDBJ databases">
        <authorList>
            <person name="Zhang T."/>
        </authorList>
    </citation>
    <scope>NUCLEOTIDE SEQUENCE</scope>
    <source>
        <strain evidence="3">HKST-UBA02</strain>
    </source>
</reference>
<comment type="caution">
    <text evidence="3">The sequence shown here is derived from an EMBL/GenBank/DDBJ whole genome shotgun (WGS) entry which is preliminary data.</text>
</comment>